<dbReference type="Proteomes" id="UP001596274">
    <property type="component" value="Unassembled WGS sequence"/>
</dbReference>
<evidence type="ECO:0000256" key="1">
    <source>
        <dbReference type="SAM" id="Phobius"/>
    </source>
</evidence>
<evidence type="ECO:0000313" key="2">
    <source>
        <dbReference type="EMBL" id="MFC6771299.1"/>
    </source>
</evidence>
<proteinExistence type="predicted"/>
<keyword evidence="3" id="KW-1185">Reference proteome</keyword>
<sequence length="43" mass="4363">MDTDRPIGDAWRALAGVGLGYAVAVGLVFVLVFAGPYLIVAGA</sequence>
<organism evidence="2 3">
    <name type="scientific">Halorubrum pallidum</name>
    <dbReference type="NCBI Taxonomy" id="1526114"/>
    <lineage>
        <taxon>Archaea</taxon>
        <taxon>Methanobacteriati</taxon>
        <taxon>Methanobacteriota</taxon>
        <taxon>Stenosarchaea group</taxon>
        <taxon>Halobacteria</taxon>
        <taxon>Halobacteriales</taxon>
        <taxon>Haloferacaceae</taxon>
        <taxon>Halorubrum</taxon>
    </lineage>
</organism>
<comment type="caution">
    <text evidence="2">The sequence shown here is derived from an EMBL/GenBank/DDBJ whole genome shotgun (WGS) entry which is preliminary data.</text>
</comment>
<dbReference type="AlphaFoldDB" id="A0ABD5T3G6"/>
<gene>
    <name evidence="2" type="ORF">ACFQDD_07195</name>
</gene>
<dbReference type="EMBL" id="JBHSWT010000329">
    <property type="protein sequence ID" value="MFC6771299.1"/>
    <property type="molecule type" value="Genomic_DNA"/>
</dbReference>
<reference evidence="2 3" key="1">
    <citation type="journal article" date="2019" name="Int. J. Syst. Evol. Microbiol.">
        <title>The Global Catalogue of Microorganisms (GCM) 10K type strain sequencing project: providing services to taxonomists for standard genome sequencing and annotation.</title>
        <authorList>
            <consortium name="The Broad Institute Genomics Platform"/>
            <consortium name="The Broad Institute Genome Sequencing Center for Infectious Disease"/>
            <person name="Wu L."/>
            <person name="Ma J."/>
        </authorList>
    </citation>
    <scope>NUCLEOTIDE SEQUENCE [LARGE SCALE GENOMIC DNA]</scope>
    <source>
        <strain evidence="2 3">PJ61</strain>
    </source>
</reference>
<name>A0ABD5T3G6_9EURY</name>
<keyword evidence="1" id="KW-0472">Membrane</keyword>
<keyword evidence="1" id="KW-1133">Transmembrane helix</keyword>
<protein>
    <submittedName>
        <fullName evidence="2">Uncharacterized protein</fullName>
    </submittedName>
</protein>
<keyword evidence="1" id="KW-0812">Transmembrane</keyword>
<feature type="transmembrane region" description="Helical" evidence="1">
    <location>
        <begin position="20"/>
        <end position="40"/>
    </location>
</feature>
<evidence type="ECO:0000313" key="3">
    <source>
        <dbReference type="Proteomes" id="UP001596274"/>
    </source>
</evidence>
<accession>A0ABD5T3G6</accession>